<dbReference type="AlphaFoldDB" id="A0A6J4UH18"/>
<proteinExistence type="predicted"/>
<dbReference type="GO" id="GO:0016810">
    <property type="term" value="F:hydrolase activity, acting on carbon-nitrogen (but not peptide) bonds"/>
    <property type="evidence" value="ECO:0007669"/>
    <property type="project" value="InterPro"/>
</dbReference>
<dbReference type="InterPro" id="IPR013108">
    <property type="entry name" value="Amidohydro_3"/>
</dbReference>
<feature type="domain" description="Amidohydrolase 3" evidence="1">
    <location>
        <begin position="51"/>
        <end position="529"/>
    </location>
</feature>
<dbReference type="SUPFAM" id="SSF51338">
    <property type="entry name" value="Composite domain of metallo-dependent hydrolases"/>
    <property type="match status" value="1"/>
</dbReference>
<dbReference type="SUPFAM" id="SSF51556">
    <property type="entry name" value="Metallo-dependent hydrolases"/>
    <property type="match status" value="1"/>
</dbReference>
<evidence type="ECO:0000313" key="2">
    <source>
        <dbReference type="EMBL" id="CAA9547980.1"/>
    </source>
</evidence>
<name>A0A6J4UH18_9BACT</name>
<dbReference type="PANTHER" id="PTHR22642">
    <property type="entry name" value="IMIDAZOLONEPROPIONASE"/>
    <property type="match status" value="1"/>
</dbReference>
<dbReference type="Gene3D" id="3.10.310.70">
    <property type="match status" value="1"/>
</dbReference>
<dbReference type="Pfam" id="PF07969">
    <property type="entry name" value="Amidohydro_3"/>
    <property type="match status" value="1"/>
</dbReference>
<dbReference type="EMBL" id="CADCWI010000040">
    <property type="protein sequence ID" value="CAA9547980.1"/>
    <property type="molecule type" value="Genomic_DNA"/>
</dbReference>
<dbReference type="InterPro" id="IPR033932">
    <property type="entry name" value="YtcJ-like"/>
</dbReference>
<sequence>MIRSLLVHGGPILTMNPDQPLADAVLIQGGVVRAVGGFKDVAPLAGSSADTLDLRGRLACPGLDDAHAHIMGIGFALSQVDVSSESVASIKDIRTAIAGRDRQSPGDSWIIGQGYDQATLVEQRHPTRQDLDAVVGHRPVLVWRSCHHIAVANSAALALAGVDGSTPDSSDGTFDRDQHGELTGVLRESAATRVASAQPAATEGEILEALRLGGLECRRHGITSATEAGIRTAAEFRAYQRLWAAGELPLRSYLMMIIDDTLDELMSLGITTGFGDDWLRIGPAKLFSDGSIGGRTARLREPYSGEADNVGIWMLPPGEIHERVLRAHTAGFQIGIHAIGDAAIELILDAYAAAQHAHPRANTRHRIEHCSLPDVALLDRIASQGVIPIPGTSFLHYMREAYLQNLGEERTRYAYAMRTFAERGIRAAASSDAPVVPVDPLLGVQTMVSRRDRLGNAIWPEEAITVEDALRAYTSDAAFATFSETRKGSLCEGFLGDMTIFGSDLRDIAPTDLARQSVDYTIAAGEVVHQRS</sequence>
<protein>
    <recommendedName>
        <fullName evidence="1">Amidohydrolase 3 domain-containing protein</fullName>
    </recommendedName>
</protein>
<dbReference type="CDD" id="cd01300">
    <property type="entry name" value="YtcJ_like"/>
    <property type="match status" value="1"/>
</dbReference>
<dbReference type="InterPro" id="IPR011059">
    <property type="entry name" value="Metal-dep_hydrolase_composite"/>
</dbReference>
<dbReference type="Gene3D" id="2.30.40.10">
    <property type="entry name" value="Urease, subunit C, domain 1"/>
    <property type="match status" value="1"/>
</dbReference>
<reference evidence="2" key="1">
    <citation type="submission" date="2020-02" db="EMBL/GenBank/DDBJ databases">
        <authorList>
            <person name="Meier V. D."/>
        </authorList>
    </citation>
    <scope>NUCLEOTIDE SEQUENCE</scope>
    <source>
        <strain evidence="2">AVDCRST_MAG43</strain>
    </source>
</reference>
<evidence type="ECO:0000259" key="1">
    <source>
        <dbReference type="Pfam" id="PF07969"/>
    </source>
</evidence>
<dbReference type="PANTHER" id="PTHR22642:SF2">
    <property type="entry name" value="PROTEIN LONG AFTER FAR-RED 3"/>
    <property type="match status" value="1"/>
</dbReference>
<organism evidence="2">
    <name type="scientific">uncultured Thermomicrobiales bacterium</name>
    <dbReference type="NCBI Taxonomy" id="1645740"/>
    <lineage>
        <taxon>Bacteria</taxon>
        <taxon>Pseudomonadati</taxon>
        <taxon>Thermomicrobiota</taxon>
        <taxon>Thermomicrobia</taxon>
        <taxon>Thermomicrobiales</taxon>
        <taxon>environmental samples</taxon>
    </lineage>
</organism>
<dbReference type="Gene3D" id="3.20.20.140">
    <property type="entry name" value="Metal-dependent hydrolases"/>
    <property type="match status" value="1"/>
</dbReference>
<dbReference type="InterPro" id="IPR032466">
    <property type="entry name" value="Metal_Hydrolase"/>
</dbReference>
<accession>A0A6J4UH18</accession>
<gene>
    <name evidence="2" type="ORF">AVDCRST_MAG43-838</name>
</gene>